<reference evidence="6" key="1">
    <citation type="journal article" date="2020" name="Stud. Mycol.">
        <title>101 Dothideomycetes genomes: a test case for predicting lifestyles and emergence of pathogens.</title>
        <authorList>
            <person name="Haridas S."/>
            <person name="Albert R."/>
            <person name="Binder M."/>
            <person name="Bloem J."/>
            <person name="Labutti K."/>
            <person name="Salamov A."/>
            <person name="Andreopoulos B."/>
            <person name="Baker S."/>
            <person name="Barry K."/>
            <person name="Bills G."/>
            <person name="Bluhm B."/>
            <person name="Cannon C."/>
            <person name="Castanera R."/>
            <person name="Culley D."/>
            <person name="Daum C."/>
            <person name="Ezra D."/>
            <person name="Gonzalez J."/>
            <person name="Henrissat B."/>
            <person name="Kuo A."/>
            <person name="Liang C."/>
            <person name="Lipzen A."/>
            <person name="Lutzoni F."/>
            <person name="Magnuson J."/>
            <person name="Mondo S."/>
            <person name="Nolan M."/>
            <person name="Ohm R."/>
            <person name="Pangilinan J."/>
            <person name="Park H.-J."/>
            <person name="Ramirez L."/>
            <person name="Alfaro M."/>
            <person name="Sun H."/>
            <person name="Tritt A."/>
            <person name="Yoshinaga Y."/>
            <person name="Zwiers L.-H."/>
            <person name="Turgeon B."/>
            <person name="Goodwin S."/>
            <person name="Spatafora J."/>
            <person name="Crous P."/>
            <person name="Grigoriev I."/>
        </authorList>
    </citation>
    <scope>NUCLEOTIDE SEQUENCE</scope>
    <source>
        <strain evidence="6">CBS 130266</strain>
    </source>
</reference>
<organism evidence="6 7">
    <name type="scientific">Tothia fuscella</name>
    <dbReference type="NCBI Taxonomy" id="1048955"/>
    <lineage>
        <taxon>Eukaryota</taxon>
        <taxon>Fungi</taxon>
        <taxon>Dikarya</taxon>
        <taxon>Ascomycota</taxon>
        <taxon>Pezizomycotina</taxon>
        <taxon>Dothideomycetes</taxon>
        <taxon>Pleosporomycetidae</taxon>
        <taxon>Venturiales</taxon>
        <taxon>Cylindrosympodiaceae</taxon>
        <taxon>Tothia</taxon>
    </lineage>
</organism>
<dbReference type="Proteomes" id="UP000800235">
    <property type="component" value="Unassembled WGS sequence"/>
</dbReference>
<dbReference type="Gene3D" id="3.20.20.80">
    <property type="entry name" value="Glycosidases"/>
    <property type="match status" value="1"/>
</dbReference>
<gene>
    <name evidence="6" type="ORF">EJ08DRAFT_237403</name>
</gene>
<dbReference type="Pfam" id="PF01055">
    <property type="entry name" value="Glyco_hydro_31_2nd"/>
    <property type="match status" value="1"/>
</dbReference>
<comment type="caution">
    <text evidence="6">The sequence shown here is derived from an EMBL/GenBank/DDBJ whole genome shotgun (WGS) entry which is preliminary data.</text>
</comment>
<feature type="chain" id="PRO_5040502704" description="Glycoside hydrolase family 31 protein" evidence="3">
    <location>
        <begin position="19"/>
        <end position="739"/>
    </location>
</feature>
<dbReference type="EMBL" id="MU007038">
    <property type="protein sequence ID" value="KAF2430539.1"/>
    <property type="molecule type" value="Genomic_DNA"/>
</dbReference>
<dbReference type="CDD" id="cd14752">
    <property type="entry name" value="GH31_N"/>
    <property type="match status" value="1"/>
</dbReference>
<dbReference type="SUPFAM" id="SSF51011">
    <property type="entry name" value="Glycosyl hydrolase domain"/>
    <property type="match status" value="1"/>
</dbReference>
<dbReference type="PANTHER" id="PTHR43863:SF2">
    <property type="entry name" value="MALTASE-GLUCOAMYLASE"/>
    <property type="match status" value="1"/>
</dbReference>
<keyword evidence="7" id="KW-1185">Reference proteome</keyword>
<evidence type="ECO:0000313" key="6">
    <source>
        <dbReference type="EMBL" id="KAF2430539.1"/>
    </source>
</evidence>
<dbReference type="GO" id="GO:0005975">
    <property type="term" value="P:carbohydrate metabolic process"/>
    <property type="evidence" value="ECO:0007669"/>
    <property type="project" value="InterPro"/>
</dbReference>
<feature type="domain" description="Glycoside hydrolase family 31 TIM barrel" evidence="4">
    <location>
        <begin position="214"/>
        <end position="521"/>
    </location>
</feature>
<keyword evidence="3" id="KW-0732">Signal</keyword>
<dbReference type="GO" id="GO:0004553">
    <property type="term" value="F:hydrolase activity, hydrolyzing O-glycosyl compounds"/>
    <property type="evidence" value="ECO:0007669"/>
    <property type="project" value="InterPro"/>
</dbReference>
<dbReference type="OrthoDB" id="10070917at2759"/>
<evidence type="ECO:0000256" key="1">
    <source>
        <dbReference type="ARBA" id="ARBA00007806"/>
    </source>
</evidence>
<evidence type="ECO:0008006" key="8">
    <source>
        <dbReference type="Google" id="ProtNLM"/>
    </source>
</evidence>
<keyword evidence="2" id="KW-0326">Glycosidase</keyword>
<evidence type="ECO:0000313" key="7">
    <source>
        <dbReference type="Proteomes" id="UP000800235"/>
    </source>
</evidence>
<feature type="signal peptide" evidence="3">
    <location>
        <begin position="1"/>
        <end position="18"/>
    </location>
</feature>
<dbReference type="Gene3D" id="2.60.40.1760">
    <property type="entry name" value="glycosyl hydrolase (family 31)"/>
    <property type="match status" value="1"/>
</dbReference>
<evidence type="ECO:0000259" key="4">
    <source>
        <dbReference type="Pfam" id="PF01055"/>
    </source>
</evidence>
<feature type="domain" description="Glycosyl hydrolase family 31 C-terminal" evidence="5">
    <location>
        <begin position="534"/>
        <end position="621"/>
    </location>
</feature>
<dbReference type="InterPro" id="IPR000322">
    <property type="entry name" value="Glyco_hydro_31_TIM"/>
</dbReference>
<proteinExistence type="inferred from homology"/>
<dbReference type="InterPro" id="IPR048395">
    <property type="entry name" value="Glyco_hydro_31_C"/>
</dbReference>
<keyword evidence="2" id="KW-0378">Hydrolase</keyword>
<sequence>MPFFFFFVLASLAARVSAIYSLQTRTGALPYFLFLSNGNRTVAVNDGVLVGDDNSTLSLVSTDGYGSIANNITSGSVIASMHSPTVAKIEVNTSSTFTGARFAINKDERIFGVWEYPWHGGLDNHNVSFDLKGVGNATGINWSNARAPFFLSSYGYGVYADTLNMGSYDFSSATHAQFTFNSSNLVYYIILPQGGTSNFKSILSQYTDLSARIEMPPYSAYGPTFWSDDCEQDFHGNVSNAQENYYDVVDHLYHDKIHATAMFADRPYGTGNKSYGNLDFDPKFYPNPQGFIVNITNWGYDFQVWVANRAFQNTKLYHIGKQNQWLFPGIDPDQFLGPAMDLTIRDAYAWMKEALTTFTALGVKGFKIDRGEEGEMPDYAQNIQMSLFEKLTYELMVEKWGTGNFYNFARSVVDRSRRHTGVWNGDAHADWTGLKYSVASGIRAGLLGFSMWGSDTGGYNRNSPPYDLSEELWARWMWFSTFSPVYEIMVGTGHTPWYPPYTSNLVQILKKTTGMHHAFGPFIRSYTHRATIDGVPLMRALLLEAPQDPKGYKIADQYFFGQELMVAPIVTAGGRRAVYFPTGERYLDYFNKTTIYEGGSAINVHHEVDSVPAYVLPGAIIPKGDIYQGNNNWTQEWKPSLEIELFPSFEVPKSQFRYFNGKTEVNITMTTSPAFGNVDVEWGDLGANGEIVLYSKAGAALASIEGGRAGSATFNGVESLFGHVGNVTAHVNAHAKFVE</sequence>
<dbReference type="AlphaFoldDB" id="A0A9P4NR37"/>
<dbReference type="InterPro" id="IPR011013">
    <property type="entry name" value="Gal_mutarotase_sf_dom"/>
</dbReference>
<protein>
    <recommendedName>
        <fullName evidence="8">Glycoside hydrolase family 31 protein</fullName>
    </recommendedName>
</protein>
<evidence type="ECO:0000256" key="2">
    <source>
        <dbReference type="RuleBase" id="RU361185"/>
    </source>
</evidence>
<comment type="similarity">
    <text evidence="1 2">Belongs to the glycosyl hydrolase 31 family.</text>
</comment>
<dbReference type="InterPro" id="IPR017853">
    <property type="entry name" value="GH"/>
</dbReference>
<evidence type="ECO:0000256" key="3">
    <source>
        <dbReference type="SAM" id="SignalP"/>
    </source>
</evidence>
<dbReference type="Pfam" id="PF21365">
    <property type="entry name" value="Glyco_hydro_31_3rd"/>
    <property type="match status" value="1"/>
</dbReference>
<evidence type="ECO:0000259" key="5">
    <source>
        <dbReference type="Pfam" id="PF21365"/>
    </source>
</evidence>
<dbReference type="Gene3D" id="2.60.40.1180">
    <property type="entry name" value="Golgi alpha-mannosidase II"/>
    <property type="match status" value="1"/>
</dbReference>
<dbReference type="InterPro" id="IPR051816">
    <property type="entry name" value="Glycosyl_Hydrolase_31"/>
</dbReference>
<accession>A0A9P4NR37</accession>
<dbReference type="InterPro" id="IPR013780">
    <property type="entry name" value="Glyco_hydro_b"/>
</dbReference>
<dbReference type="GO" id="GO:0030246">
    <property type="term" value="F:carbohydrate binding"/>
    <property type="evidence" value="ECO:0007669"/>
    <property type="project" value="InterPro"/>
</dbReference>
<name>A0A9P4NR37_9PEZI</name>
<dbReference type="SUPFAM" id="SSF51445">
    <property type="entry name" value="(Trans)glycosidases"/>
    <property type="match status" value="1"/>
</dbReference>
<dbReference type="SUPFAM" id="SSF74650">
    <property type="entry name" value="Galactose mutarotase-like"/>
    <property type="match status" value="1"/>
</dbReference>
<dbReference type="PANTHER" id="PTHR43863">
    <property type="entry name" value="HYDROLASE, PUTATIVE (AFU_ORTHOLOGUE AFUA_1G03140)-RELATED"/>
    <property type="match status" value="1"/>
</dbReference>